<dbReference type="InterPro" id="IPR035658">
    <property type="entry name" value="TrbF"/>
</dbReference>
<dbReference type="InterPro" id="IPR007430">
    <property type="entry name" value="VirB8"/>
</dbReference>
<dbReference type="GO" id="GO:0016020">
    <property type="term" value="C:membrane"/>
    <property type="evidence" value="ECO:0007669"/>
    <property type="project" value="UniProtKB-SubCell"/>
</dbReference>
<dbReference type="CDD" id="cd16425">
    <property type="entry name" value="TrbF"/>
    <property type="match status" value="1"/>
</dbReference>
<feature type="transmembrane region" description="Helical" evidence="6">
    <location>
        <begin position="46"/>
        <end position="65"/>
    </location>
</feature>
<dbReference type="KEGG" id="mei:Msip34_2902"/>
<sequence length="236" mass="26698">MFEQSDQNQARPNYSEKGKNPFIAGRKEWDDRLHQIAATSHAWKGFAFFLALLVGVLVFGITHIGSQSKIKPYMSVVDRTNYVVHVMGPAEEAATLNDKLLKSIVQNEVRTFIENIRTIVADNHAQKKIMTNVYSRLAAHSAAAKFANEFYSVRSPFKYAENGTISAEIYSALPLSEKSWQVEWKETSRNLAGDILKISRYRGIITYELVTPESEADARKNALGFYITNLTWSVQD</sequence>
<comment type="subcellular location">
    <subcellularLocation>
        <location evidence="1">Membrane</location>
        <topology evidence="1">Single-pass membrane protein</topology>
    </subcellularLocation>
</comment>
<keyword evidence="4 6" id="KW-0472">Membrane</keyword>
<dbReference type="OrthoDB" id="9778195at2"/>
<dbReference type="Pfam" id="PF04335">
    <property type="entry name" value="VirB8"/>
    <property type="match status" value="1"/>
</dbReference>
<gene>
    <name evidence="8" type="ordered locus">Msip34_2902</name>
</gene>
<dbReference type="EMBL" id="CP001675">
    <property type="protein sequence ID" value="ACT52126.1"/>
    <property type="molecule type" value="Genomic_DNA"/>
</dbReference>
<dbReference type="Proteomes" id="UP000002743">
    <property type="component" value="Plasmid pMsip01"/>
</dbReference>
<reference evidence="9" key="1">
    <citation type="submission" date="2009-07" db="EMBL/GenBank/DDBJ databases">
        <title>Complete sequence of plasmid 1 of Methylovorus sp. SIP3-4.</title>
        <authorList>
            <consortium name="US DOE Joint Genome Institute"/>
            <person name="Lucas S."/>
            <person name="Copeland A."/>
            <person name="Lapidus A."/>
            <person name="Glavina del Rio T."/>
            <person name="Tice H."/>
            <person name="Bruce D."/>
            <person name="Goodwin L."/>
            <person name="Pitluck S."/>
            <person name="Clum A."/>
            <person name="Larimer F."/>
            <person name="Land M."/>
            <person name="Hauser L."/>
            <person name="Kyrpides N."/>
            <person name="Mikhailova N."/>
            <person name="Kayluzhnaya M."/>
            <person name="Chistoserdova L."/>
        </authorList>
    </citation>
    <scope>NUCLEOTIDE SEQUENCE [LARGE SCALE GENOMIC DNA]</scope>
    <source>
        <strain evidence="9">SIP3-4</strain>
        <plasmid evidence="9">pMsip01</plasmid>
    </source>
</reference>
<keyword evidence="9" id="KW-1185">Reference proteome</keyword>
<keyword evidence="8" id="KW-0614">Plasmid</keyword>
<dbReference type="Gene3D" id="3.10.450.230">
    <property type="entry name" value="VirB8 protein"/>
    <property type="match status" value="1"/>
</dbReference>
<evidence type="ECO:0000256" key="4">
    <source>
        <dbReference type="ARBA" id="ARBA00023136"/>
    </source>
</evidence>
<name>C6XER9_METGS</name>
<evidence type="ECO:0000256" key="2">
    <source>
        <dbReference type="ARBA" id="ARBA00022692"/>
    </source>
</evidence>
<feature type="domain" description="Bacterial virulence protein VirB8" evidence="7">
    <location>
        <begin position="25"/>
        <end position="233"/>
    </location>
</feature>
<evidence type="ECO:0000313" key="8">
    <source>
        <dbReference type="EMBL" id="ACT52126.1"/>
    </source>
</evidence>
<protein>
    <submittedName>
        <fullName evidence="8">Conjugal transfer protein</fullName>
    </submittedName>
</protein>
<keyword evidence="2 6" id="KW-0812">Transmembrane</keyword>
<evidence type="ECO:0000256" key="3">
    <source>
        <dbReference type="ARBA" id="ARBA00022989"/>
    </source>
</evidence>
<proteinExistence type="predicted"/>
<evidence type="ECO:0000256" key="6">
    <source>
        <dbReference type="SAM" id="Phobius"/>
    </source>
</evidence>
<feature type="region of interest" description="Disordered" evidence="5">
    <location>
        <begin position="1"/>
        <end position="21"/>
    </location>
</feature>
<dbReference type="SUPFAM" id="SSF54427">
    <property type="entry name" value="NTF2-like"/>
    <property type="match status" value="1"/>
</dbReference>
<evidence type="ECO:0000259" key="7">
    <source>
        <dbReference type="Pfam" id="PF04335"/>
    </source>
</evidence>
<dbReference type="InterPro" id="IPR032710">
    <property type="entry name" value="NTF2-like_dom_sf"/>
</dbReference>
<evidence type="ECO:0000256" key="1">
    <source>
        <dbReference type="ARBA" id="ARBA00004167"/>
    </source>
</evidence>
<dbReference type="HOGENOM" id="CLU_076026_1_0_4"/>
<geneLocation type="plasmid" evidence="8 9">
    <name>pMsip01</name>
</geneLocation>
<reference evidence="8 9" key="2">
    <citation type="journal article" date="2011" name="J. Bacteriol.">
        <title>Genomes of three methylotrophs from a single niche uncover genetic and metabolic divergence of Methylophilaceae.</title>
        <authorList>
            <person name="Lapidus A."/>
            <person name="Clum A."/>
            <person name="Labutti K."/>
            <person name="Kaluzhnaya M.G."/>
            <person name="Lim S."/>
            <person name="Beck D.A."/>
            <person name="Glavina Del Rio T."/>
            <person name="Nolan M."/>
            <person name="Mavromatis K."/>
            <person name="Huntemann M."/>
            <person name="Lucas S."/>
            <person name="Lidstrom M.E."/>
            <person name="Ivanova N."/>
            <person name="Chistoserdova L."/>
        </authorList>
    </citation>
    <scope>NUCLEOTIDE SEQUENCE [LARGE SCALE GENOMIC DNA]</scope>
    <source>
        <strain evidence="8 9">SIP3-4</strain>
        <plasmid evidence="8 9">pMsip01</plasmid>
    </source>
</reference>
<accession>C6XER9</accession>
<dbReference type="AlphaFoldDB" id="C6XER9"/>
<dbReference type="RefSeq" id="WP_012777724.1">
    <property type="nucleotide sequence ID" value="NC_012970.1"/>
</dbReference>
<evidence type="ECO:0000313" key="9">
    <source>
        <dbReference type="Proteomes" id="UP000002743"/>
    </source>
</evidence>
<feature type="compositionally biased region" description="Polar residues" evidence="5">
    <location>
        <begin position="1"/>
        <end position="12"/>
    </location>
</feature>
<organism evidence="8 9">
    <name type="scientific">Methylovorus glucosotrophus (strain SIP3-4)</name>
    <dbReference type="NCBI Taxonomy" id="582744"/>
    <lineage>
        <taxon>Bacteria</taxon>
        <taxon>Pseudomonadati</taxon>
        <taxon>Pseudomonadota</taxon>
        <taxon>Betaproteobacteria</taxon>
        <taxon>Nitrosomonadales</taxon>
        <taxon>Methylophilaceae</taxon>
        <taxon>Methylovorus</taxon>
    </lineage>
</organism>
<evidence type="ECO:0000256" key="5">
    <source>
        <dbReference type="SAM" id="MobiDB-lite"/>
    </source>
</evidence>
<keyword evidence="3 6" id="KW-1133">Transmembrane helix</keyword>